<evidence type="ECO:0000256" key="8">
    <source>
        <dbReference type="RuleBase" id="RU000354"/>
    </source>
</evidence>
<dbReference type="PROSITE" id="PS51362">
    <property type="entry name" value="TGF_BETA_2"/>
    <property type="match status" value="1"/>
</dbReference>
<evidence type="ECO:0000313" key="12">
    <source>
        <dbReference type="EMBL" id="CAF0775158.1"/>
    </source>
</evidence>
<dbReference type="Proteomes" id="UP000663852">
    <property type="component" value="Unassembled WGS sequence"/>
</dbReference>
<evidence type="ECO:0000256" key="3">
    <source>
        <dbReference type="ARBA" id="ARBA00022525"/>
    </source>
</evidence>
<sequence length="317" mass="36678">MAALCTTSCTIIVVIFINLSSSSPLIPFPPALLDVEQPLPHKNISNQTSDEMTKFMRSIYDDVIVTQKRKKRHVNFAFSSLILSDELGSIISIPNQDIRSNFYYFNYNSSLQHLARVELVFLIKQITNSPRIHIKFNETTVLLKQSFQIENNWLKIDLTQYIHFFPVRFQLHFHEVPLQSTRSFLALYYRRQSLSKSRSRRNLPSPSQDELVTNPKNPSACQVRPFRMSFVDLNLTSWIVGPSSYEMNICSGTCQASGNMPSYFQMQYLLREIHPKMSPTLCCKPKRFTSTILLYYDGPNLILKRHENMRVVECGCS</sequence>
<dbReference type="PANTHER" id="PTHR11848:SF310">
    <property type="entry name" value="PROTEIN 60A-RELATED"/>
    <property type="match status" value="1"/>
</dbReference>
<dbReference type="GO" id="GO:0008083">
    <property type="term" value="F:growth factor activity"/>
    <property type="evidence" value="ECO:0007669"/>
    <property type="project" value="UniProtKB-KW"/>
</dbReference>
<keyword evidence="3" id="KW-0964">Secreted</keyword>
<evidence type="ECO:0000256" key="5">
    <source>
        <dbReference type="ARBA" id="ARBA00023030"/>
    </source>
</evidence>
<accession>A0A813R2E7</accession>
<protein>
    <recommendedName>
        <fullName evidence="11">TGF-beta family profile domain-containing protein</fullName>
    </recommendedName>
</protein>
<feature type="region of interest" description="Disordered" evidence="9">
    <location>
        <begin position="198"/>
        <end position="217"/>
    </location>
</feature>
<evidence type="ECO:0000256" key="6">
    <source>
        <dbReference type="ARBA" id="ARBA00023157"/>
    </source>
</evidence>
<keyword evidence="5 8" id="KW-0339">Growth factor</keyword>
<evidence type="ECO:0000313" key="13">
    <source>
        <dbReference type="Proteomes" id="UP000663852"/>
    </source>
</evidence>
<dbReference type="AlphaFoldDB" id="A0A813R2E7"/>
<keyword evidence="4 10" id="KW-0732">Signal</keyword>
<dbReference type="OrthoDB" id="5987191at2759"/>
<dbReference type="PANTHER" id="PTHR11848">
    <property type="entry name" value="TGF-BETA FAMILY"/>
    <property type="match status" value="1"/>
</dbReference>
<evidence type="ECO:0000256" key="4">
    <source>
        <dbReference type="ARBA" id="ARBA00022729"/>
    </source>
</evidence>
<gene>
    <name evidence="12" type="ORF">EDS130_LOCUS3533</name>
</gene>
<reference evidence="12" key="1">
    <citation type="submission" date="2021-02" db="EMBL/GenBank/DDBJ databases">
        <authorList>
            <person name="Nowell W R."/>
        </authorList>
    </citation>
    <scope>NUCLEOTIDE SEQUENCE</scope>
</reference>
<evidence type="ECO:0000259" key="11">
    <source>
        <dbReference type="PROSITE" id="PS51362"/>
    </source>
</evidence>
<feature type="domain" description="TGF-beta family profile" evidence="11">
    <location>
        <begin position="198"/>
        <end position="317"/>
    </location>
</feature>
<comment type="caution">
    <text evidence="12">The sequence shown here is derived from an EMBL/GenBank/DDBJ whole genome shotgun (WGS) entry which is preliminary data.</text>
</comment>
<dbReference type="InterPro" id="IPR029034">
    <property type="entry name" value="Cystine-knot_cytokine"/>
</dbReference>
<dbReference type="CDD" id="cd13756">
    <property type="entry name" value="TGF_beta_BMPs_GDFs"/>
    <property type="match status" value="1"/>
</dbReference>
<evidence type="ECO:0000256" key="2">
    <source>
        <dbReference type="ARBA" id="ARBA00006656"/>
    </source>
</evidence>
<evidence type="ECO:0000256" key="9">
    <source>
        <dbReference type="SAM" id="MobiDB-lite"/>
    </source>
</evidence>
<feature type="chain" id="PRO_5032756656" description="TGF-beta family profile domain-containing protein" evidence="10">
    <location>
        <begin position="23"/>
        <end position="317"/>
    </location>
</feature>
<dbReference type="SUPFAM" id="SSF57501">
    <property type="entry name" value="Cystine-knot cytokines"/>
    <property type="match status" value="1"/>
</dbReference>
<dbReference type="GO" id="GO:0005125">
    <property type="term" value="F:cytokine activity"/>
    <property type="evidence" value="ECO:0007669"/>
    <property type="project" value="TreeGrafter"/>
</dbReference>
<evidence type="ECO:0000256" key="10">
    <source>
        <dbReference type="SAM" id="SignalP"/>
    </source>
</evidence>
<dbReference type="InterPro" id="IPR017948">
    <property type="entry name" value="TGFb_CS"/>
</dbReference>
<keyword evidence="6" id="KW-1015">Disulfide bond</keyword>
<dbReference type="EMBL" id="CAJNOJ010000009">
    <property type="protein sequence ID" value="CAF0775158.1"/>
    <property type="molecule type" value="Genomic_DNA"/>
</dbReference>
<comment type="subcellular location">
    <subcellularLocation>
        <location evidence="1">Secreted</location>
    </subcellularLocation>
</comment>
<proteinExistence type="inferred from homology"/>
<dbReference type="PROSITE" id="PS00250">
    <property type="entry name" value="TGF_BETA_1"/>
    <property type="match status" value="1"/>
</dbReference>
<name>A0A813R2E7_ADIRI</name>
<evidence type="ECO:0000256" key="1">
    <source>
        <dbReference type="ARBA" id="ARBA00004613"/>
    </source>
</evidence>
<feature type="signal peptide" evidence="10">
    <location>
        <begin position="1"/>
        <end position="22"/>
    </location>
</feature>
<dbReference type="Pfam" id="PF00019">
    <property type="entry name" value="TGF_beta"/>
    <property type="match status" value="1"/>
</dbReference>
<organism evidence="12 13">
    <name type="scientific">Adineta ricciae</name>
    <name type="common">Rotifer</name>
    <dbReference type="NCBI Taxonomy" id="249248"/>
    <lineage>
        <taxon>Eukaryota</taxon>
        <taxon>Metazoa</taxon>
        <taxon>Spiralia</taxon>
        <taxon>Gnathifera</taxon>
        <taxon>Rotifera</taxon>
        <taxon>Eurotatoria</taxon>
        <taxon>Bdelloidea</taxon>
        <taxon>Adinetida</taxon>
        <taxon>Adinetidae</taxon>
        <taxon>Adineta</taxon>
    </lineage>
</organism>
<dbReference type="SMART" id="SM00204">
    <property type="entry name" value="TGFB"/>
    <property type="match status" value="1"/>
</dbReference>
<evidence type="ECO:0000256" key="7">
    <source>
        <dbReference type="ARBA" id="ARBA00023180"/>
    </source>
</evidence>
<dbReference type="GO" id="GO:0005615">
    <property type="term" value="C:extracellular space"/>
    <property type="evidence" value="ECO:0007669"/>
    <property type="project" value="TreeGrafter"/>
</dbReference>
<keyword evidence="7" id="KW-0325">Glycoprotein</keyword>
<dbReference type="InterPro" id="IPR001839">
    <property type="entry name" value="TGF-b_C"/>
</dbReference>
<feature type="compositionally biased region" description="Low complexity" evidence="9">
    <location>
        <begin position="198"/>
        <end position="208"/>
    </location>
</feature>
<dbReference type="Gene3D" id="2.10.90.10">
    <property type="entry name" value="Cystine-knot cytokines"/>
    <property type="match status" value="1"/>
</dbReference>
<comment type="similarity">
    <text evidence="2 8">Belongs to the TGF-beta family.</text>
</comment>
<dbReference type="InterPro" id="IPR015615">
    <property type="entry name" value="TGF-beta-rel"/>
</dbReference>